<evidence type="ECO:0008006" key="4">
    <source>
        <dbReference type="Google" id="ProtNLM"/>
    </source>
</evidence>
<feature type="compositionally biased region" description="Low complexity" evidence="1">
    <location>
        <begin position="269"/>
        <end position="279"/>
    </location>
</feature>
<feature type="compositionally biased region" description="Low complexity" evidence="1">
    <location>
        <begin position="220"/>
        <end position="230"/>
    </location>
</feature>
<feature type="compositionally biased region" description="Low complexity" evidence="1">
    <location>
        <begin position="585"/>
        <end position="602"/>
    </location>
</feature>
<feature type="compositionally biased region" description="Low complexity" evidence="1">
    <location>
        <begin position="646"/>
        <end position="666"/>
    </location>
</feature>
<name>A0A4R1YWN6_9RHOB</name>
<evidence type="ECO:0000313" key="3">
    <source>
        <dbReference type="Proteomes" id="UP000295277"/>
    </source>
</evidence>
<evidence type="ECO:0000313" key="2">
    <source>
        <dbReference type="EMBL" id="TCM85183.1"/>
    </source>
</evidence>
<organism evidence="2 3">
    <name type="scientific">Rhodovulum steppense</name>
    <dbReference type="NCBI Taxonomy" id="540251"/>
    <lineage>
        <taxon>Bacteria</taxon>
        <taxon>Pseudomonadati</taxon>
        <taxon>Pseudomonadota</taxon>
        <taxon>Alphaproteobacteria</taxon>
        <taxon>Rhodobacterales</taxon>
        <taxon>Paracoccaceae</taxon>
        <taxon>Rhodovulum</taxon>
    </lineage>
</organism>
<gene>
    <name evidence="2" type="ORF">EV216_10834</name>
</gene>
<accession>A0A4R1YWN6</accession>
<proteinExistence type="predicted"/>
<dbReference type="Proteomes" id="UP000295277">
    <property type="component" value="Unassembled WGS sequence"/>
</dbReference>
<comment type="caution">
    <text evidence="2">The sequence shown here is derived from an EMBL/GenBank/DDBJ whole genome shotgun (WGS) entry which is preliminary data.</text>
</comment>
<dbReference type="RefSeq" id="WP_132694307.1">
    <property type="nucleotide sequence ID" value="NZ_SLVM01000008.1"/>
</dbReference>
<dbReference type="AlphaFoldDB" id="A0A4R1YWN6"/>
<feature type="region of interest" description="Disordered" evidence="1">
    <location>
        <begin position="165"/>
        <end position="353"/>
    </location>
</feature>
<protein>
    <recommendedName>
        <fullName evidence="4">Type IV pilus biogenesis protein PilP</fullName>
    </recommendedName>
</protein>
<feature type="region of interest" description="Disordered" evidence="1">
    <location>
        <begin position="585"/>
        <end position="697"/>
    </location>
</feature>
<feature type="region of interest" description="Disordered" evidence="1">
    <location>
        <begin position="391"/>
        <end position="429"/>
    </location>
</feature>
<sequence length="911" mass="93256">MKPGFALTLSEDGIGLLHRTRGGWRRLGDVLLDDPGLGETLRLMRGTAESLAGGRLLTKLVIPDSQVLYTTLPFVGDSPAEKRTSLRRGLDGLTPYVLDDLVFDWQEVGAGTARLAVVARETLAEAEAFATLHMFNPVCWVAAPPDDRFEGEAFFGPTALAATLLPKGETPEPEGPAAHQEGRAMPETGGDRPAASASTAARTSTLPAHKRKTRAEPKLASSSQPAAPAASTPPPSAPSAADPVETALSFASTHRPEDAPPAPADSRPPRATATTRLTLNKPDEPDGGDARTATSATQADIEEAVRAAPPPTPTTRAAPVSGIPTDPGRDAIPATPTAPRARPPSPWPLGKDEPVSAVKDGKLRLGLALTGGLVVVMAVVVLWSLLPSGEKSADAPSTIAESAAAPDTPSTGAAVEFAAQSDPTEEASDADIVALPALSETEAAESYATTGLWQLAPDPMTAPPPGRIDDLFVAALDPSIRPPVSSTLPDSQLGRALDLPLALQADPPGHDQVFVLDDRGLVAATPEGALTPDGVMVFAGQPPLLPRGRAADPAAAPEAVTAEIPEPAPADRIETAADAAAISEVPAAEAGGEDAGSGLAEATRGGEEGVTVIEGAPTVTPPERPEFVVPVVMGRPPVTPPERSQPEPITAPAEIETPTAPDTTTEPDARSDPEPGTGDEVRVAPRAGTGANAASLEADSAALPDAAALISDPAVATRLAAYRPRLRPSDLATEAQATTTASVNVPALRPAPRPAALAAAAPPPMADRSTDIEAALAAALAAEEAAADEAAESDLAIARSIRPSSRPSDLGSSTAPAIPVTAAAAAPRIPTTANVARQATVPKAINLRQINLIGVYGASGDRRALVRLANGRYEKVKVGDRLDGGRVAVIGENQLRYVKNGRNLVLDLPGR</sequence>
<keyword evidence="3" id="KW-1185">Reference proteome</keyword>
<reference evidence="2 3" key="1">
    <citation type="submission" date="2019-03" db="EMBL/GenBank/DDBJ databases">
        <title>Genomic Encyclopedia of Type Strains, Phase IV (KMG-IV): sequencing the most valuable type-strain genomes for metagenomic binning, comparative biology and taxonomic classification.</title>
        <authorList>
            <person name="Goeker M."/>
        </authorList>
    </citation>
    <scope>NUCLEOTIDE SEQUENCE [LARGE SCALE GENOMIC DNA]</scope>
    <source>
        <strain evidence="2 3">DSM 21153</strain>
    </source>
</reference>
<feature type="compositionally biased region" description="Low complexity" evidence="1">
    <location>
        <begin position="194"/>
        <end position="205"/>
    </location>
</feature>
<dbReference type="EMBL" id="SLVM01000008">
    <property type="protein sequence ID" value="TCM85183.1"/>
    <property type="molecule type" value="Genomic_DNA"/>
</dbReference>
<feature type="compositionally biased region" description="Basic and acidic residues" evidence="1">
    <location>
        <begin position="667"/>
        <end position="683"/>
    </location>
</feature>
<evidence type="ECO:0000256" key="1">
    <source>
        <dbReference type="SAM" id="MobiDB-lite"/>
    </source>
</evidence>
<feature type="compositionally biased region" description="Low complexity" evidence="1">
    <location>
        <begin position="331"/>
        <end position="340"/>
    </location>
</feature>
<dbReference type="OrthoDB" id="7870459at2"/>